<dbReference type="FunFam" id="3.40.50.300:FF:000320">
    <property type="entry name" value="Dynein, axonemal, heavy chain 5"/>
    <property type="match status" value="1"/>
</dbReference>
<dbReference type="Proteomes" id="UP000250275">
    <property type="component" value="Unassembled WGS sequence"/>
</dbReference>
<dbReference type="InterPro" id="IPR024743">
    <property type="entry name" value="Dynein_HC_stalk"/>
</dbReference>
<dbReference type="Gene3D" id="3.10.490.20">
    <property type="match status" value="1"/>
</dbReference>
<feature type="domain" description="Dynein heavy chain hydrolytic ATP-binding dynein motor region" evidence="19">
    <location>
        <begin position="2192"/>
        <end position="2255"/>
    </location>
</feature>
<dbReference type="InterPro" id="IPR013602">
    <property type="entry name" value="Dynein_heavy_linker"/>
</dbReference>
<evidence type="ECO:0000256" key="1">
    <source>
        <dbReference type="ARBA" id="ARBA00004430"/>
    </source>
</evidence>
<dbReference type="GO" id="GO:0008569">
    <property type="term" value="F:minus-end-directed microtubule motor activity"/>
    <property type="evidence" value="ECO:0007669"/>
    <property type="project" value="InterPro"/>
</dbReference>
<evidence type="ECO:0000256" key="7">
    <source>
        <dbReference type="ARBA" id="ARBA00022840"/>
    </source>
</evidence>
<evidence type="ECO:0000259" key="19">
    <source>
        <dbReference type="Pfam" id="PF12774"/>
    </source>
</evidence>
<evidence type="ECO:0000259" key="20">
    <source>
        <dbReference type="Pfam" id="PF12777"/>
    </source>
</evidence>
<gene>
    <name evidence="28" type="ORF">WN48_09104</name>
</gene>
<dbReference type="Gene3D" id="1.10.8.720">
    <property type="entry name" value="Region D6 of dynein motor"/>
    <property type="match status" value="1"/>
</dbReference>
<evidence type="ECO:0000256" key="14">
    <source>
        <dbReference type="SAM" id="Coils"/>
    </source>
</evidence>
<dbReference type="Gene3D" id="1.10.8.710">
    <property type="match status" value="1"/>
</dbReference>
<dbReference type="OrthoDB" id="10251809at2759"/>
<feature type="compositionally biased region" description="Polar residues" evidence="15">
    <location>
        <begin position="119"/>
        <end position="132"/>
    </location>
</feature>
<dbReference type="InterPro" id="IPR026983">
    <property type="entry name" value="DHC"/>
</dbReference>
<dbReference type="GO" id="GO:0005874">
    <property type="term" value="C:microtubule"/>
    <property type="evidence" value="ECO:0007669"/>
    <property type="project" value="UniProtKB-KW"/>
</dbReference>
<evidence type="ECO:0000256" key="3">
    <source>
        <dbReference type="ARBA" id="ARBA00022490"/>
    </source>
</evidence>
<reference evidence="28 29" key="1">
    <citation type="submission" date="2015-07" db="EMBL/GenBank/DDBJ databases">
        <title>The genome of Eufriesea mexicana.</title>
        <authorList>
            <person name="Pan H."/>
            <person name="Kapheim K."/>
        </authorList>
    </citation>
    <scope>NUCLEOTIDE SEQUENCE [LARGE SCALE GENOMIC DNA]</scope>
    <source>
        <strain evidence="28">0111107269</strain>
        <tissue evidence="28">Whole body</tissue>
    </source>
</reference>
<comment type="subcellular location">
    <subcellularLocation>
        <location evidence="1">Cytoplasm</location>
        <location evidence="1">Cytoskeleton</location>
        <location evidence="1">Cilium axoneme</location>
    </subcellularLocation>
</comment>
<evidence type="ECO:0000313" key="28">
    <source>
        <dbReference type="EMBL" id="OAD53781.1"/>
    </source>
</evidence>
<dbReference type="Pfam" id="PF17857">
    <property type="entry name" value="AAA_lid_1"/>
    <property type="match status" value="1"/>
</dbReference>
<dbReference type="InterPro" id="IPR035699">
    <property type="entry name" value="AAA_6"/>
</dbReference>
<dbReference type="InterPro" id="IPR035706">
    <property type="entry name" value="AAA_9"/>
</dbReference>
<evidence type="ECO:0000259" key="24">
    <source>
        <dbReference type="Pfam" id="PF17857"/>
    </source>
</evidence>
<evidence type="ECO:0000256" key="15">
    <source>
        <dbReference type="SAM" id="MobiDB-lite"/>
    </source>
</evidence>
<feature type="region of interest" description="Disordered" evidence="15">
    <location>
        <begin position="119"/>
        <end position="139"/>
    </location>
</feature>
<dbReference type="Pfam" id="PF08385">
    <property type="entry name" value="DHC_N1"/>
    <property type="match status" value="2"/>
</dbReference>
<dbReference type="InterPro" id="IPR041466">
    <property type="entry name" value="Dynein_AAA5_ext"/>
</dbReference>
<dbReference type="InterPro" id="IPR024317">
    <property type="entry name" value="Dynein_heavy_chain_D4_dom"/>
</dbReference>
<dbReference type="InterPro" id="IPR041658">
    <property type="entry name" value="AAA_lid_11"/>
</dbReference>
<feature type="domain" description="Dynein heavy chain AAA 5 extension" evidence="23">
    <location>
        <begin position="2640"/>
        <end position="2771"/>
    </location>
</feature>
<keyword evidence="4" id="KW-0493">Microtubule</keyword>
<keyword evidence="10" id="KW-0969">Cilium</keyword>
<dbReference type="InterPro" id="IPR027417">
    <property type="entry name" value="P-loop_NTPase"/>
</dbReference>
<dbReference type="FunFam" id="1.10.287.2620:FF:000003">
    <property type="entry name" value="Dynein, axonemal, heavy chain 5"/>
    <property type="match status" value="1"/>
</dbReference>
<evidence type="ECO:0000256" key="5">
    <source>
        <dbReference type="ARBA" id="ARBA00022737"/>
    </source>
</evidence>
<dbReference type="InterPro" id="IPR043160">
    <property type="entry name" value="Dynein_C_barrel"/>
</dbReference>
<dbReference type="FunFam" id="1.20.920.20:FF:000004">
    <property type="entry name" value="Dynein axonemal heavy chain 5"/>
    <property type="match status" value="1"/>
</dbReference>
<sequence>MFVQAPALLIQQRSENSEEASDEEGTGDVLQKRREECERKARRGEMDPRLEFAFQLLMDGTQLSRHEVMDHVFEGDMLDEINQLFLPHMRSTLVWYYQEVEEPETLRPVETVEIIPIQMKTSSSRPGPNASTPKVKEQKEVKEAGKKKLFLTDGWQIPCTGICIYMFRLNVSKQLPEEGFQKDLYTGIIDTKKVGIITAIQRVVEYVFMDALAHPGSEGEDDCPMIKTLLLPGLRSFCSALKVCEQVAQEGRIFDNGEAFMAEVHNFEEAKAFMAKENAMNFVEGRVRSWIKKLKDFMVESKQVKRENDNSGPQQELEYWKRRGAQFSQLVNKLQDHEIRMSLLCLQVARSKLIKDWVDTEDEVTYCYNEAKDNAKFIQALEKCCHCLYLDDPVKMRDSLVSLLQTVRLIYSVSRYYNTSERTSSLMIKITNQMIVACRDYVTSRGRETVWGQDRTVARSKLKHCLRLNKAYRETYRLVRCSPAVTEQEFSFSETHVFGRFDSFCDRIRKILTMFELIQDYQNLFERRMEGLLLGEALEDAIRTFEEAEKVATTKAYDYLDPRNSDFDTDYNDFMTKTDTLKQNIGSIIEKNYADVWETLQDTIKSIECFKSVRKVSEKIPLTKLDEKYNIVVKYCDKEVDRILKLFKRQRDDPPLPRHMPAIAGRLTWANSLKYSTLRRISNVGLQSLSSSLIPMVTIVVQSRCFCRAYRETYRLVRCSPAVTEQEFSFSETHVFGRFDSFCDRIRKILTMFELIQDYQNLFERRMEGLLLGEALEDAIRTFEEAEKVATTKAYDYLDPRNSDFDTDYNDFMTKTDTLKQNIGSIIEKNYADVWETLQDTIKSIECFKSVRKVSEKIPLTKLDEKYNIVVKYCDKEVDRILKLFKRQRDDPPLPRHMPAIAGRLTWANSLKVHLDELATSVSNHPVLKTLPLTMELEKRYNYALNVLSQYKSDIAEVWTHQNSWVIEDSLKRPLLIADEKTGKIKVNLEGRVSLLLREADCLAKLNLEIPIVALTILARKDYFTLITNSLQLMIEEFVSTARRVKLEVRPLLLPHLVRIASLLEPGLVSLNWTNPKWKEFYRNTKEQIKEFDILVTRVHDVYDNRILQVLTAMQKITLHSIPESDQPWTIEEFVEKTEEICRLAAVDLYRKSMMVEEAVEEVLDLVKNAAENFKGTANSSQFEFFNTEENEEVIDQTVQQDWSLVWDLFDDPHQLLATPGNLPKGMQDMVRNAVSEMRRYYSRKVVDVLIKVTRSSLDAIRKRFIREIDPDETPSPIFLLHATLMIPVVTVKPSLDDVQEVLTLVGKTIAGVARGVSQWNSRVNKSTWGHAYPRRNFADIVMRAQMQVAKKKQEEPEDPRIRRRRLFKIISEERPIFPVQEQNFHAMVMDNKEVMKLLSILNTCMQEFKPDLAEFINRWKPYKFLWKNERSMRELLQISLPDSIAVSTEKLKYGLYTEIKACTHKLGQAMKKKYRREMEYVYALMNEMERKLDRQIRDLDDVRLIMDTLKKIREQEVDMELKIDPIEEAFNIVTRYEVPVDQECLEQVDNLRYTWQQLLSRAQESHVLLLRLQPQFEEDLRNNLENFRIDSKMYCEEYRSSGPMQSGLSPREASDRQILFQNRFDGMWRKLQTYQSGEELFGLPTTDYPELSQIRKELNLLQKLYKLYNDVIDRVNSYYDIPWSEVNIEDINNELMEFQNRCRKLPKGLKEWPAFFALKKTIDDFNDMCPLLELMANKAMKPRHWHRIIEVTGYAFDLESEGFCLKNILEAPLLKYKEDIEDICISAMKEKDIEAKLRTVVNEWSSHELTFMTFNNRGELLLRGDTTAETIGQLEDSLMVLGSLMSNRYNAPFRKQIQQWLSDLSNTNEILERWLLVQNMWVYLEAVFVGGDIAKQLPKEAKRFSKIDKSWQKIMQRAHETPGVVPCCVGDDLLKQLLPHLQEQLELCQKSLSGYLEKKRMMFPRFFFVSDPALLEILGQASDSHTIQNHLLSIFDNTRYVKFHDIEYNKMTAIISSEGETILLEKAVRAEGSVETWLTQLLQTSQQSLHSIIRQCHSMINDANFSLLVFLDKMPAQVGLLGIQMTWTRDSELALAQARADKKIMTETNNRFLDLLNTLIDQTTRDLAKIERIKFETLITIHVHQRDIFDILCRLNVRSVNDFEWLKQCRFYFKEDLDKTSICITDVNFTYQNEYLGCTERLVITPLTDRCYITLAQALSMSMGGSPCGPAGTGKTETVKDMGKTLAKYVVVFNLLSVAAQQVAVVLAAKKEKKKQFVFTDGDLIDICPELGIFITMNPGYAGRKELPENLKIQFRTVAMMVPDRQIIIRVKLASCGFLENITLARKFYTLYKLCEEQLTKQVHYDFGLRNILSVLRTLGASKRVNSKDSESTIVMRVLRDMNLSKLIDEDEPLFISLVADLFPNQTLEKTSYPELEAAINEQVEEAGLVYHPPWVLKLIQLYETQRVRHGIISLGPTGAGKSTCIHILMKALTQCGNFHREMRMNPKSITAAQMFGRLDVATNDWTDGIFSALWRKTLKLKEGEHVWMVLDGPVDSIWIENLNSVLDDNKTLTLANGDRLSMAPNCKIIFEPHNIDNASPATVSRNGMVYMSSSGLDWNPVVTAWLKSRTPLEQQVFDQCFASSFAQIYSWSTQSLSLTIDVLQCNIVRQMLCLLEGLIPPETPIEEEEDEEMEEEKRQPMTAEHLSRFYVFAIVWGIGALLETSDRQKYDSYLRENFESLDLPTSEKHPEAKLFDFYVTEKGKWDTWSSMVTNYVYPEYSTPDYSNVLVPIPDNVRIQYLIDLIGRQDKAVLLIGEQGSAKTVMMKSYMKKANPETTLSRSFNFSSATSPYQFQKTIESYVEKRLGNTFGPPGGKKMLIFIDDINLPQINEWGDQVTNEIVRQTMDMKGFYSLEKPGDFTNIVDVTFLAAMCQPGGGRNDIPLRLKRQFCIFNCTLPDQASIDRIFSVLGEGHYNAKRGFSMEVRNLVKKMVPMTRILWERTRSNLLPTPAKFHYIFSLRDLSRIWQDKTWFDEEILKIVNEMLGESYASMLNQNPAFVDFMRDAPEPTGEEGEDTDVELPKVYEPVYDDQILRDRLEMFLSQFNEMQRGSGMDLVFFPDAMLHLVKISRIIRHPKGNVMLVGVGGSGKQSLTKLSSFIAGYKTFQITLTRSYNVANFLEDLRYLYRTCGAQGKGTTFIFTDLDIKEEGFLEYLNNILSSGVISNLFTRDEQQEIILELTPILRRENPKRMINNELVMDFFLQRTCQNLHVVFCFSPVGEKFRNRAQRFPALISGCTVDWFQPWPRDALILVAKHFLHDFSIACTSDVKAELVNALGSIQDIVSVTSTEYFQRFRRATHVTPKSYLNFIGGYKNIYQSKQHELGEGAKRMDTGLAKLEEASISVEILKRDLAVMEKELIQASEKAETVLLEVTERAMQAEAFKNQVQKVKEKAEQLVACIAEEKALAEEKLEAAKPALEEAEAALNTIKPAHIATVRKLGRPPHLIMRIMDCVLILFQRKIGPVIPDTAAACPKPSWAESLKLMASTTFLLQLQNYPKDIINNEMVELLQPYFKMEDYNMETARRVCGDVAGLLSWTKAMAFFHSVNKEVLPLKANLALQEARLKVAMEDLANAERELSEREMALQAVKEQYDLAVSEKQRLTEAANVCLRKMTAATALINGLGGEKMRWTEQSSEFKIQLGRLVGDVLLATGFLSYCGPYNQQYRTSLVSSWMNILATKSIPFTKNLNITNMLVDSATMSEWTLQGLPNDELSVQNALIVTKSSSYPLLVDPQNQGKMWIKNKECMNELQITSLNHKYFRTHLEDSLSLGRPLLIEDIAEELDPVLDNVLEKNFIKSGSIEKVIVGDKECDVMPGFMLYITTKLPNPAYSPEISAKTSIIDFTVTMLGLEDQLLGRVILMEKADLEAERVALFESVMTNQRSMKELESTLLHRLTSSEGSLVDDEALISVLRETKVTAESVNEKLKVSALTEKKIMLAREEFRAVASRGSILYFLIVEMSNVNAMYQNSLRQFLTIFDNSITKSVKSLITVERINIILRHLTYEVWAFTLRSLYERHKSLFTLMLAMKIDCHRGAISHAEFNAFIKGGASLDLNAVIPKPFKWILDITWLNLVEISKLNTFSDILTKIEFSEREWRVWYEREKPEEEELPCGYQKKLDVFRKLLLIRSWSPDRTLSQAKKYVIESLGKEYGETKILDLEATWLESEVRTPLICILSIGSDPSPQITALAKQKSIQLRSVSMGQGQEFHARRLISDAMSSGSWVLLQNIHLSLPFCTEVMDALVETDIVHEAFRLWMTTEVHPQFPIGLLQMAIKFTNEPPQGIRASLKRTYQGVTQDTLDYSTQSQWPPLLYAVAFLHTVVQERRKFGPLGWNIPYEFNQADFAASVQFIQNHLDDMDPKRGVSWPTVCYMLGEVQYGGRVTDDFDKRLLTTFTHVWFCDVLLRPGFEFYRGYKVPQTKNLQGYLDYIDSLPGADTPEVFGLHPNADITYQINTAKGILDTILSVQPKEGGAQGGETRENVVYKLASDMLSKLPKQYNSFEVKEALQRMGALLPMNIFLRQEIDRITRVIKEVRSTLTDLKLAIEGTIVMSQGLRKSLDAMYDARIPEKWLKISWESATLGFWYTELLERDHQFRQWCTYGRPKVFWMTGFFNPQGFLTAMRQEVTRAHKGWALDSVVLQNLITRLNKEDIKNQPQEGVYVHGLFLEGASLDRKTSKLVESKSKVLYEQMPVIYIYAINTTAGKDPKLYECPIYRKPQRTDSKYIGSIDFETDYNPRHWTLRGVALLCDIK</sequence>
<dbReference type="Pfam" id="PF12777">
    <property type="entry name" value="MT"/>
    <property type="match status" value="1"/>
</dbReference>
<evidence type="ECO:0000256" key="8">
    <source>
        <dbReference type="ARBA" id="ARBA00023017"/>
    </source>
</evidence>
<feature type="domain" description="Dynein axonemal heavy chain 2/5/8 coiled-coil" evidence="27">
    <location>
        <begin position="1466"/>
        <end position="1578"/>
    </location>
</feature>
<dbReference type="Pfam" id="PF17852">
    <property type="entry name" value="Dynein_AAA_lid"/>
    <property type="match status" value="1"/>
</dbReference>
<feature type="region of interest" description="Disordered" evidence="15">
    <location>
        <begin position="12"/>
        <end position="32"/>
    </location>
</feature>
<dbReference type="GO" id="GO:0045505">
    <property type="term" value="F:dynein intermediate chain binding"/>
    <property type="evidence" value="ECO:0007669"/>
    <property type="project" value="InterPro"/>
</dbReference>
<dbReference type="FunFam" id="3.40.50.300:FF:001221">
    <property type="entry name" value="Axonemal dynein heavy chain 8"/>
    <property type="match status" value="1"/>
</dbReference>
<dbReference type="InterPro" id="IPR041228">
    <property type="entry name" value="Dynein_C"/>
</dbReference>
<dbReference type="Gene3D" id="1.20.920.20">
    <property type="match status" value="1"/>
</dbReference>
<comment type="similarity">
    <text evidence="2">Belongs to the dynein heavy chain family.</text>
</comment>
<dbReference type="FunFam" id="1.10.8.720:FF:000004">
    <property type="entry name" value="Dynein heavy chain 5, axonemal"/>
    <property type="match status" value="1"/>
</dbReference>
<feature type="domain" description="Dynein heavy chain AAA lid" evidence="25">
    <location>
        <begin position="4371"/>
        <end position="4510"/>
    </location>
</feature>
<feature type="domain" description="Dynein heavy chain hydrolytic ATP-binding dynein motor region" evidence="19">
    <location>
        <begin position="2256"/>
        <end position="2484"/>
    </location>
</feature>
<evidence type="ECO:0000256" key="11">
    <source>
        <dbReference type="ARBA" id="ARBA00023175"/>
    </source>
</evidence>
<dbReference type="InterPro" id="IPR004273">
    <property type="entry name" value="Dynein_heavy_D6_P-loop"/>
</dbReference>
<dbReference type="Pfam" id="PF12774">
    <property type="entry name" value="AAA_6"/>
    <property type="match status" value="2"/>
</dbReference>
<keyword evidence="6" id="KW-0547">Nucleotide-binding</keyword>
<evidence type="ECO:0000256" key="4">
    <source>
        <dbReference type="ARBA" id="ARBA00022701"/>
    </source>
</evidence>
<evidence type="ECO:0000259" key="18">
    <source>
        <dbReference type="Pfam" id="PF08393"/>
    </source>
</evidence>
<keyword evidence="5" id="KW-0677">Repeat</keyword>
<dbReference type="GO" id="GO:0005858">
    <property type="term" value="C:axonemal dynein complex"/>
    <property type="evidence" value="ECO:0007669"/>
    <property type="project" value="TreeGrafter"/>
</dbReference>
<dbReference type="InterPro" id="IPR013594">
    <property type="entry name" value="Dynein_heavy_tail"/>
</dbReference>
<keyword evidence="3" id="KW-0963">Cytoplasm</keyword>
<dbReference type="InterPro" id="IPR041589">
    <property type="entry name" value="DNAH3_AAA_lid_1"/>
</dbReference>
<keyword evidence="12" id="KW-0206">Cytoskeleton</keyword>
<evidence type="ECO:0000259" key="16">
    <source>
        <dbReference type="Pfam" id="PF03028"/>
    </source>
</evidence>
<dbReference type="FunFam" id="3.20.180.20:FF:000001">
    <property type="entry name" value="Dynein axonemal heavy chain 5"/>
    <property type="match status" value="1"/>
</dbReference>
<evidence type="ECO:0000256" key="10">
    <source>
        <dbReference type="ARBA" id="ARBA00023069"/>
    </source>
</evidence>
<dbReference type="Gene3D" id="1.20.1270.280">
    <property type="match status" value="1"/>
</dbReference>
<protein>
    <submittedName>
        <fullName evidence="28">Dynein heavy chain 5, axonemal</fullName>
    </submittedName>
</protein>
<evidence type="ECO:0000259" key="25">
    <source>
        <dbReference type="Pfam" id="PF18198"/>
    </source>
</evidence>
<dbReference type="Gene3D" id="1.10.472.130">
    <property type="match status" value="1"/>
</dbReference>
<feature type="domain" description="Dynein heavy chain region D6 P-loop" evidence="16">
    <location>
        <begin position="4232"/>
        <end position="4340"/>
    </location>
</feature>
<dbReference type="Gene3D" id="6.10.140.1060">
    <property type="match status" value="1"/>
</dbReference>
<accession>A0A310SAR6</accession>
<dbReference type="FunFam" id="3.40.50.300:FF:000543">
    <property type="entry name" value="Dynein axonemal heavy chain 5"/>
    <property type="match status" value="1"/>
</dbReference>
<dbReference type="Gene3D" id="1.10.8.1220">
    <property type="match status" value="1"/>
</dbReference>
<keyword evidence="7" id="KW-0067">ATP-binding</keyword>
<evidence type="ECO:0000259" key="17">
    <source>
        <dbReference type="Pfam" id="PF08385"/>
    </source>
</evidence>
<dbReference type="FunFam" id="1.20.140.100:FF:000003">
    <property type="entry name" value="Dynein, axonemal, heavy chain 5"/>
    <property type="match status" value="1"/>
</dbReference>
<dbReference type="Pfam" id="PF12780">
    <property type="entry name" value="AAA_8"/>
    <property type="match status" value="1"/>
</dbReference>
<dbReference type="SUPFAM" id="SSF52540">
    <property type="entry name" value="P-loop containing nucleoside triphosphate hydrolases"/>
    <property type="match status" value="4"/>
</dbReference>
<keyword evidence="29" id="KW-1185">Reference proteome</keyword>
<dbReference type="Pfam" id="PF08393">
    <property type="entry name" value="DHC_N2"/>
    <property type="match status" value="1"/>
</dbReference>
<dbReference type="Pfam" id="PF03028">
    <property type="entry name" value="Dynein_heavy"/>
    <property type="match status" value="1"/>
</dbReference>
<dbReference type="Pfam" id="PF18198">
    <property type="entry name" value="AAA_lid_11"/>
    <property type="match status" value="1"/>
</dbReference>
<evidence type="ECO:0000256" key="6">
    <source>
        <dbReference type="ARBA" id="ARBA00022741"/>
    </source>
</evidence>
<dbReference type="PANTHER" id="PTHR46532">
    <property type="entry name" value="MALE FERTILITY FACTOR KL5"/>
    <property type="match status" value="1"/>
</dbReference>
<proteinExistence type="inferred from homology"/>
<feature type="coiled-coil region" evidence="14">
    <location>
        <begin position="3400"/>
        <end position="3473"/>
    </location>
</feature>
<dbReference type="Gene3D" id="1.10.287.2620">
    <property type="match status" value="1"/>
</dbReference>
<dbReference type="FunFam" id="3.10.490.20:FF:000003">
    <property type="entry name" value="Dynein heavy chain 5, axonemal"/>
    <property type="match status" value="1"/>
</dbReference>
<dbReference type="InterPro" id="IPR042219">
    <property type="entry name" value="AAA_lid_11_sf"/>
</dbReference>
<keyword evidence="11" id="KW-0505">Motor protein</keyword>
<evidence type="ECO:0000259" key="23">
    <source>
        <dbReference type="Pfam" id="PF17852"/>
    </source>
</evidence>
<feature type="compositionally biased region" description="Acidic residues" evidence="15">
    <location>
        <begin position="17"/>
        <end position="26"/>
    </location>
</feature>
<dbReference type="GO" id="GO:0005524">
    <property type="term" value="F:ATP binding"/>
    <property type="evidence" value="ECO:0007669"/>
    <property type="project" value="UniProtKB-KW"/>
</dbReference>
<dbReference type="Pfam" id="PF25007">
    <property type="entry name" value="DYH2-5-8_CC"/>
    <property type="match status" value="1"/>
</dbReference>
<dbReference type="FunFam" id="1.20.58.1120:FF:000004">
    <property type="entry name" value="Dynein axonemal heavy chain 5"/>
    <property type="match status" value="1"/>
</dbReference>
<dbReference type="PANTHER" id="PTHR46532:SF4">
    <property type="entry name" value="AAA+ ATPASE DOMAIN-CONTAINING PROTEIN"/>
    <property type="match status" value="1"/>
</dbReference>
<dbReference type="Gene3D" id="3.40.50.300">
    <property type="entry name" value="P-loop containing nucleotide triphosphate hydrolases"/>
    <property type="match status" value="7"/>
</dbReference>
<dbReference type="InterPro" id="IPR042228">
    <property type="entry name" value="Dynein_linker_3"/>
</dbReference>
<evidence type="ECO:0000313" key="29">
    <source>
        <dbReference type="Proteomes" id="UP000250275"/>
    </source>
</evidence>
<evidence type="ECO:0000259" key="21">
    <source>
        <dbReference type="Pfam" id="PF12780"/>
    </source>
</evidence>
<feature type="domain" description="Dynein heavy chain tail" evidence="17">
    <location>
        <begin position="283"/>
        <end position="675"/>
    </location>
</feature>
<name>A0A310SAR6_9HYME</name>
<dbReference type="EMBL" id="KQ765917">
    <property type="protein sequence ID" value="OAD53781.1"/>
    <property type="molecule type" value="Genomic_DNA"/>
</dbReference>
<dbReference type="Gene3D" id="3.20.180.20">
    <property type="entry name" value="Dynein heavy chain, N-terminal domain 2"/>
    <property type="match status" value="1"/>
</dbReference>
<evidence type="ECO:0000256" key="12">
    <source>
        <dbReference type="ARBA" id="ARBA00023212"/>
    </source>
</evidence>
<feature type="domain" description="Dynein heavy chain linker" evidence="18">
    <location>
        <begin position="1652"/>
        <end position="2057"/>
    </location>
</feature>
<evidence type="ECO:0000259" key="26">
    <source>
        <dbReference type="Pfam" id="PF18199"/>
    </source>
</evidence>
<feature type="domain" description="Dynein heavy chain tail" evidence="17">
    <location>
        <begin position="700"/>
        <end position="1081"/>
    </location>
</feature>
<feature type="domain" description="Dynein heavy chain ATP-binding dynein motor region" evidence="22">
    <location>
        <begin position="3765"/>
        <end position="3985"/>
    </location>
</feature>
<feature type="domain" description="Dynein heavy chain C-terminal" evidence="26">
    <location>
        <begin position="4517"/>
        <end position="4812"/>
    </location>
</feature>
<dbReference type="Pfam" id="PF12775">
    <property type="entry name" value="AAA_7"/>
    <property type="match status" value="1"/>
</dbReference>
<dbReference type="Gene3D" id="1.20.140.100">
    <property type="entry name" value="Dynein heavy chain, N-terminal domain 2"/>
    <property type="match status" value="1"/>
</dbReference>
<dbReference type="GO" id="GO:0051959">
    <property type="term" value="F:dynein light intermediate chain binding"/>
    <property type="evidence" value="ECO:0007669"/>
    <property type="project" value="InterPro"/>
</dbReference>
<dbReference type="Gene3D" id="1.20.58.1120">
    <property type="match status" value="1"/>
</dbReference>
<dbReference type="FunFam" id="3.40.50.300:FF:000049">
    <property type="entry name" value="Dynein, axonemal, heavy chain 5"/>
    <property type="match status" value="1"/>
</dbReference>
<dbReference type="FunFam" id="1.10.8.710:FF:000003">
    <property type="entry name" value="Dynein axonemal heavy chain 5"/>
    <property type="match status" value="1"/>
</dbReference>
<evidence type="ECO:0000259" key="22">
    <source>
        <dbReference type="Pfam" id="PF12781"/>
    </source>
</evidence>
<keyword evidence="9 14" id="KW-0175">Coiled coil</keyword>
<feature type="domain" description="Dynein heavy chain coiled coil stalk" evidence="20">
    <location>
        <begin position="3392"/>
        <end position="3735"/>
    </location>
</feature>
<feature type="domain" description="Dynein heavy chain AAA module D4" evidence="21">
    <location>
        <begin position="3116"/>
        <end position="3378"/>
    </location>
</feature>
<dbReference type="InterPro" id="IPR042222">
    <property type="entry name" value="Dynein_2_N"/>
</dbReference>
<dbReference type="Gene3D" id="1.20.920.30">
    <property type="match status" value="1"/>
</dbReference>
<feature type="domain" description="Dynein heavy chain 3 AAA+ lid" evidence="24">
    <location>
        <begin position="3001"/>
        <end position="3043"/>
    </location>
</feature>
<evidence type="ECO:0000256" key="2">
    <source>
        <dbReference type="ARBA" id="ARBA00008887"/>
    </source>
</evidence>
<evidence type="ECO:0000259" key="27">
    <source>
        <dbReference type="Pfam" id="PF25007"/>
    </source>
</evidence>
<dbReference type="InterPro" id="IPR056759">
    <property type="entry name" value="DYH2-5-8_CC"/>
</dbReference>
<dbReference type="FunFam" id="1.10.8.1220:FF:000001">
    <property type="entry name" value="Dynein axonemal heavy chain 5"/>
    <property type="match status" value="1"/>
</dbReference>
<dbReference type="InterPro" id="IPR043157">
    <property type="entry name" value="Dynein_AAA1S"/>
</dbReference>
<evidence type="ECO:0000256" key="9">
    <source>
        <dbReference type="ARBA" id="ARBA00023054"/>
    </source>
</evidence>
<evidence type="ECO:0000256" key="13">
    <source>
        <dbReference type="ARBA" id="ARBA00023273"/>
    </source>
</evidence>
<keyword evidence="13" id="KW-0966">Cell projection</keyword>
<dbReference type="GO" id="GO:0097729">
    <property type="term" value="C:9+2 motile cilium"/>
    <property type="evidence" value="ECO:0007669"/>
    <property type="project" value="UniProtKB-ARBA"/>
</dbReference>
<dbReference type="FunFam" id="3.40.50.300:FF:002141">
    <property type="entry name" value="Dynein heavy chain"/>
    <property type="match status" value="1"/>
</dbReference>
<feature type="coiled-coil region" evidence="14">
    <location>
        <begin position="3620"/>
        <end position="3668"/>
    </location>
</feature>
<organism evidence="28 29">
    <name type="scientific">Eufriesea mexicana</name>
    <dbReference type="NCBI Taxonomy" id="516756"/>
    <lineage>
        <taxon>Eukaryota</taxon>
        <taxon>Metazoa</taxon>
        <taxon>Ecdysozoa</taxon>
        <taxon>Arthropoda</taxon>
        <taxon>Hexapoda</taxon>
        <taxon>Insecta</taxon>
        <taxon>Pterygota</taxon>
        <taxon>Neoptera</taxon>
        <taxon>Endopterygota</taxon>
        <taxon>Hymenoptera</taxon>
        <taxon>Apocrita</taxon>
        <taxon>Aculeata</taxon>
        <taxon>Apoidea</taxon>
        <taxon>Anthophila</taxon>
        <taxon>Apidae</taxon>
        <taxon>Eufriesea</taxon>
    </lineage>
</organism>
<dbReference type="FunFam" id="1.20.1270.280:FF:000002">
    <property type="entry name" value="Dynein heavy chain 5, axonemal"/>
    <property type="match status" value="1"/>
</dbReference>
<keyword evidence="8" id="KW-0243">Dynein</keyword>
<dbReference type="Pfam" id="PF18199">
    <property type="entry name" value="Dynein_C"/>
    <property type="match status" value="1"/>
</dbReference>
<dbReference type="Pfam" id="PF12781">
    <property type="entry name" value="AAA_9"/>
    <property type="match status" value="1"/>
</dbReference>
<dbReference type="GO" id="GO:0007018">
    <property type="term" value="P:microtubule-based movement"/>
    <property type="evidence" value="ECO:0007669"/>
    <property type="project" value="InterPro"/>
</dbReference>